<proteinExistence type="predicted"/>
<feature type="transmembrane region" description="Helical" evidence="2">
    <location>
        <begin position="6"/>
        <end position="27"/>
    </location>
</feature>
<feature type="region of interest" description="Disordered" evidence="1">
    <location>
        <begin position="314"/>
        <end position="392"/>
    </location>
</feature>
<dbReference type="EMBL" id="NMUH01007966">
    <property type="protein sequence ID" value="MQM18099.1"/>
    <property type="molecule type" value="Genomic_DNA"/>
</dbReference>
<protein>
    <submittedName>
        <fullName evidence="3">Uncharacterized protein</fullName>
    </submittedName>
</protein>
<dbReference type="Proteomes" id="UP000652761">
    <property type="component" value="Unassembled WGS sequence"/>
</dbReference>
<feature type="compositionally biased region" description="Polar residues" evidence="1">
    <location>
        <begin position="370"/>
        <end position="392"/>
    </location>
</feature>
<organism evidence="3 4">
    <name type="scientific">Colocasia esculenta</name>
    <name type="common">Wild taro</name>
    <name type="synonym">Arum esculentum</name>
    <dbReference type="NCBI Taxonomy" id="4460"/>
    <lineage>
        <taxon>Eukaryota</taxon>
        <taxon>Viridiplantae</taxon>
        <taxon>Streptophyta</taxon>
        <taxon>Embryophyta</taxon>
        <taxon>Tracheophyta</taxon>
        <taxon>Spermatophyta</taxon>
        <taxon>Magnoliopsida</taxon>
        <taxon>Liliopsida</taxon>
        <taxon>Araceae</taxon>
        <taxon>Aroideae</taxon>
        <taxon>Colocasieae</taxon>
        <taxon>Colocasia</taxon>
    </lineage>
</organism>
<keyword evidence="2" id="KW-0472">Membrane</keyword>
<keyword evidence="2" id="KW-0812">Transmembrane</keyword>
<evidence type="ECO:0000256" key="2">
    <source>
        <dbReference type="SAM" id="Phobius"/>
    </source>
</evidence>
<comment type="caution">
    <text evidence="3">The sequence shown here is derived from an EMBL/GenBank/DDBJ whole genome shotgun (WGS) entry which is preliminary data.</text>
</comment>
<gene>
    <name evidence="3" type="ORF">Taro_051085</name>
</gene>
<name>A0A843XF31_COLES</name>
<keyword evidence="2" id="KW-1133">Transmembrane helix</keyword>
<keyword evidence="4" id="KW-1185">Reference proteome</keyword>
<sequence>MVWLYVFVLLPHFPLLLAWWIFFSWCIKKEVELGSWAAFGVLELGGGGVLAYEKAHLGWIFILSSPCILPSPRCVCMGGVWPEEDVLGHANPAIATRLASRPRSRHPDTSPSVPGKRSPPCRFLVVTGWLSSSFPVFVYGGLGSQAVTWIPLVATGSLSQHGCDWFCIAFLSRLQQAERRLQCYSSLFARCSALEGLSTRQVVTITWDPQPRASVRGSSPGSGRAQVTDLEQKGKTVRLHSSSLRGRLRRRARNRSVSPFGSPDSWAAVPVFRSLVRIRDPGTGAVTNQESYSNGFLLVPTGYLEWERMFQPAAGENDVSPQARPPQTSTRSRDNKQNHPGPWTHHKVGKTHAPVPPRAGVQEQDYGTERTPSGNHQKHGSAQGQTNDAHRN</sequence>
<evidence type="ECO:0000256" key="1">
    <source>
        <dbReference type="SAM" id="MobiDB-lite"/>
    </source>
</evidence>
<accession>A0A843XF31</accession>
<evidence type="ECO:0000313" key="4">
    <source>
        <dbReference type="Proteomes" id="UP000652761"/>
    </source>
</evidence>
<reference evidence="3" key="1">
    <citation type="submission" date="2017-07" db="EMBL/GenBank/DDBJ databases">
        <title>Taro Niue Genome Assembly and Annotation.</title>
        <authorList>
            <person name="Atibalentja N."/>
            <person name="Keating K."/>
            <person name="Fields C.J."/>
        </authorList>
    </citation>
    <scope>NUCLEOTIDE SEQUENCE</scope>
    <source>
        <strain evidence="3">Niue_2</strain>
        <tissue evidence="3">Leaf</tissue>
    </source>
</reference>
<dbReference type="AlphaFoldDB" id="A0A843XF31"/>
<evidence type="ECO:0000313" key="3">
    <source>
        <dbReference type="EMBL" id="MQM18099.1"/>
    </source>
</evidence>